<keyword evidence="1" id="KW-0540">Nuclease</keyword>
<dbReference type="PANTHER" id="PTHR41286">
    <property type="entry name" value="HNH NUCLEASE YAJD-RELATED"/>
    <property type="match status" value="1"/>
</dbReference>
<dbReference type="GO" id="GO:0016787">
    <property type="term" value="F:hydrolase activity"/>
    <property type="evidence" value="ECO:0007669"/>
    <property type="project" value="UniProtKB-KW"/>
</dbReference>
<name>A0A645H4I8_9ZZZZ</name>
<dbReference type="Gene3D" id="1.10.30.50">
    <property type="match status" value="1"/>
</dbReference>
<gene>
    <name evidence="4" type="ORF">SDC9_180726</name>
</gene>
<evidence type="ECO:0000256" key="2">
    <source>
        <dbReference type="ARBA" id="ARBA00022801"/>
    </source>
</evidence>
<dbReference type="AlphaFoldDB" id="A0A645H4I8"/>
<evidence type="ECO:0000259" key="3">
    <source>
        <dbReference type="SMART" id="SM00507"/>
    </source>
</evidence>
<dbReference type="InterPro" id="IPR003615">
    <property type="entry name" value="HNH_nuc"/>
</dbReference>
<dbReference type="CDD" id="cd00085">
    <property type="entry name" value="HNHc"/>
    <property type="match status" value="1"/>
</dbReference>
<evidence type="ECO:0000313" key="4">
    <source>
        <dbReference type="EMBL" id="MPN33242.1"/>
    </source>
</evidence>
<organism evidence="4">
    <name type="scientific">bioreactor metagenome</name>
    <dbReference type="NCBI Taxonomy" id="1076179"/>
    <lineage>
        <taxon>unclassified sequences</taxon>
        <taxon>metagenomes</taxon>
        <taxon>ecological metagenomes</taxon>
    </lineage>
</organism>
<dbReference type="InterPro" id="IPR002711">
    <property type="entry name" value="HNH"/>
</dbReference>
<reference evidence="4" key="1">
    <citation type="submission" date="2019-08" db="EMBL/GenBank/DDBJ databases">
        <authorList>
            <person name="Kucharzyk K."/>
            <person name="Murdoch R.W."/>
            <person name="Higgins S."/>
            <person name="Loffler F."/>
        </authorList>
    </citation>
    <scope>NUCLEOTIDE SEQUENCE</scope>
</reference>
<keyword evidence="2" id="KW-0378">Hydrolase</keyword>
<proteinExistence type="predicted"/>
<feature type="domain" description="HNH nuclease" evidence="3">
    <location>
        <begin position="53"/>
        <end position="106"/>
    </location>
</feature>
<dbReference type="GO" id="GO:0003676">
    <property type="term" value="F:nucleic acid binding"/>
    <property type="evidence" value="ECO:0007669"/>
    <property type="project" value="InterPro"/>
</dbReference>
<evidence type="ECO:0000256" key="1">
    <source>
        <dbReference type="ARBA" id="ARBA00022722"/>
    </source>
</evidence>
<accession>A0A645H4I8</accession>
<dbReference type="PANTHER" id="PTHR41286:SF1">
    <property type="entry name" value="HNH NUCLEASE YAJD-RELATED"/>
    <property type="match status" value="1"/>
</dbReference>
<protein>
    <recommendedName>
        <fullName evidence="3">HNH nuclease domain-containing protein</fullName>
    </recommendedName>
</protein>
<dbReference type="SMART" id="SM00507">
    <property type="entry name" value="HNHc"/>
    <property type="match status" value="1"/>
</dbReference>
<dbReference type="Pfam" id="PF01844">
    <property type="entry name" value="HNH"/>
    <property type="match status" value="1"/>
</dbReference>
<dbReference type="EMBL" id="VSSQ01085645">
    <property type="protein sequence ID" value="MPN33242.1"/>
    <property type="molecule type" value="Genomic_DNA"/>
</dbReference>
<dbReference type="GO" id="GO:0004519">
    <property type="term" value="F:endonuclease activity"/>
    <property type="evidence" value="ECO:0007669"/>
    <property type="project" value="InterPro"/>
</dbReference>
<comment type="caution">
    <text evidence="4">The sequence shown here is derived from an EMBL/GenBank/DDBJ whole genome shotgun (WGS) entry which is preliminary data.</text>
</comment>
<sequence length="118" mass="13785">MPRKPKRPCSYPGCGMLTDGQYCDEHRQSIDRQYNRYLRNPDTNKRYGRAWKKLRARFLLLHPLCEHCNSERRLTAAEEVHHILPLANGGTNDERNLMALCKSCHSKITIGSFNTRQK</sequence>
<dbReference type="GO" id="GO:0005829">
    <property type="term" value="C:cytosol"/>
    <property type="evidence" value="ECO:0007669"/>
    <property type="project" value="TreeGrafter"/>
</dbReference>
<dbReference type="GO" id="GO:0008270">
    <property type="term" value="F:zinc ion binding"/>
    <property type="evidence" value="ECO:0007669"/>
    <property type="project" value="InterPro"/>
</dbReference>